<organism evidence="2 3">
    <name type="scientific">Meridianimarinicoccus aquatilis</name>
    <dbReference type="NCBI Taxonomy" id="2552766"/>
    <lineage>
        <taxon>Bacteria</taxon>
        <taxon>Pseudomonadati</taxon>
        <taxon>Pseudomonadota</taxon>
        <taxon>Alphaproteobacteria</taxon>
        <taxon>Rhodobacterales</taxon>
        <taxon>Paracoccaceae</taxon>
        <taxon>Meridianimarinicoccus</taxon>
    </lineage>
</organism>
<evidence type="ECO:0000256" key="1">
    <source>
        <dbReference type="SAM" id="SignalP"/>
    </source>
</evidence>
<evidence type="ECO:0000313" key="2">
    <source>
        <dbReference type="EMBL" id="TDL90742.1"/>
    </source>
</evidence>
<dbReference type="InterPro" id="IPR038084">
    <property type="entry name" value="PduO/GlcC-like_sf"/>
</dbReference>
<feature type="chain" id="PRO_5020445570" evidence="1">
    <location>
        <begin position="21"/>
        <end position="168"/>
    </location>
</feature>
<dbReference type="InterPro" id="IPR052517">
    <property type="entry name" value="GlcG_carb_metab_protein"/>
</dbReference>
<comment type="caution">
    <text evidence="2">The sequence shown here is derived from an EMBL/GenBank/DDBJ whole genome shotgun (WGS) entry which is preliminary data.</text>
</comment>
<gene>
    <name evidence="2" type="ORF">E2L05_04325</name>
</gene>
<sequence>MKWLTAGVLALGLSCGTAGAQDDDGALVTFQVLKPEIALKLAQTAMEHCRDEGYQVGVTVVDRFGQAQVYLRDRFAGAHVQDTSFRKAWTAVSFRTPTAALHEETSPGKESFGIRFIEKALPLGGGLLVMEGGGSIVAGIGVSGAPGPSLDDECAQAGIDAIEFDIAF</sequence>
<accession>A0A4R6B369</accession>
<dbReference type="Proteomes" id="UP000294562">
    <property type="component" value="Unassembled WGS sequence"/>
</dbReference>
<proteinExistence type="predicted"/>
<dbReference type="PANTHER" id="PTHR34309:SF10">
    <property type="entry name" value="SLR1406 PROTEIN"/>
    <property type="match status" value="1"/>
</dbReference>
<name>A0A4R6B369_9RHOB</name>
<evidence type="ECO:0000313" key="3">
    <source>
        <dbReference type="Proteomes" id="UP000294562"/>
    </source>
</evidence>
<dbReference type="InterPro" id="IPR005624">
    <property type="entry name" value="PduO/GlcC-like"/>
</dbReference>
<feature type="signal peptide" evidence="1">
    <location>
        <begin position="1"/>
        <end position="20"/>
    </location>
</feature>
<dbReference type="SUPFAM" id="SSF143744">
    <property type="entry name" value="GlcG-like"/>
    <property type="match status" value="1"/>
</dbReference>
<protein>
    <submittedName>
        <fullName evidence="2">Heme-binding protein</fullName>
    </submittedName>
</protein>
<dbReference type="PANTHER" id="PTHR34309">
    <property type="entry name" value="SLR1406 PROTEIN"/>
    <property type="match status" value="1"/>
</dbReference>
<dbReference type="PROSITE" id="PS51257">
    <property type="entry name" value="PROKAR_LIPOPROTEIN"/>
    <property type="match status" value="1"/>
</dbReference>
<dbReference type="AlphaFoldDB" id="A0A4R6B369"/>
<keyword evidence="3" id="KW-1185">Reference proteome</keyword>
<dbReference type="EMBL" id="SMZO01000006">
    <property type="protein sequence ID" value="TDL90742.1"/>
    <property type="molecule type" value="Genomic_DNA"/>
</dbReference>
<dbReference type="Gene3D" id="3.30.450.150">
    <property type="entry name" value="Haem-degrading domain"/>
    <property type="match status" value="1"/>
</dbReference>
<keyword evidence="1" id="KW-0732">Signal</keyword>
<dbReference type="RefSeq" id="WP_133341656.1">
    <property type="nucleotide sequence ID" value="NZ_SMZO01000006.1"/>
</dbReference>
<reference evidence="2 3" key="1">
    <citation type="submission" date="2019-03" db="EMBL/GenBank/DDBJ databases">
        <title>Rhodobacteraceae bacterium SM1902, a new member of the family Rhodobacteraceae isolated from Yantai.</title>
        <authorList>
            <person name="Sun Y."/>
        </authorList>
    </citation>
    <scope>NUCLEOTIDE SEQUENCE [LARGE SCALE GENOMIC DNA]</scope>
    <source>
        <strain evidence="2 3">SM1902</strain>
    </source>
</reference>
<dbReference type="Pfam" id="PF03928">
    <property type="entry name" value="HbpS-like"/>
    <property type="match status" value="1"/>
</dbReference>
<dbReference type="OrthoDB" id="5786851at2"/>